<protein>
    <submittedName>
        <fullName evidence="1">Uncharacterized protein</fullName>
    </submittedName>
</protein>
<organism evidence="1 2">
    <name type="scientific">Caenorhabditis japonica</name>
    <dbReference type="NCBI Taxonomy" id="281687"/>
    <lineage>
        <taxon>Eukaryota</taxon>
        <taxon>Metazoa</taxon>
        <taxon>Ecdysozoa</taxon>
        <taxon>Nematoda</taxon>
        <taxon>Chromadorea</taxon>
        <taxon>Rhabditida</taxon>
        <taxon>Rhabditina</taxon>
        <taxon>Rhabditomorpha</taxon>
        <taxon>Rhabditoidea</taxon>
        <taxon>Rhabditidae</taxon>
        <taxon>Peloderinae</taxon>
        <taxon>Caenorhabditis</taxon>
    </lineage>
</organism>
<sequence>MALLAITITTTTAAPSSHQYPLNYLDAADQDTWTRFLPVKNRRAPLDGFEDMSGFLRTIDGIQKPRFG</sequence>
<evidence type="ECO:0000313" key="1">
    <source>
        <dbReference type="EnsemblMetazoa" id="CJA26229.1"/>
    </source>
</evidence>
<reference evidence="1" key="2">
    <citation type="submission" date="2022-06" db="UniProtKB">
        <authorList>
            <consortium name="EnsemblMetazoa"/>
        </authorList>
    </citation>
    <scope>IDENTIFICATION</scope>
    <source>
        <strain evidence="1">DF5081</strain>
    </source>
</reference>
<proteinExistence type="predicted"/>
<reference evidence="2" key="1">
    <citation type="submission" date="2010-08" db="EMBL/GenBank/DDBJ databases">
        <authorList>
            <consortium name="Caenorhabditis japonica Sequencing Consortium"/>
            <person name="Wilson R.K."/>
        </authorList>
    </citation>
    <scope>NUCLEOTIDE SEQUENCE [LARGE SCALE GENOMIC DNA]</scope>
    <source>
        <strain evidence="2">DF5081</strain>
    </source>
</reference>
<dbReference type="Proteomes" id="UP000005237">
    <property type="component" value="Unassembled WGS sequence"/>
</dbReference>
<name>A0A8R1I6T9_CAEJA</name>
<dbReference type="EnsemblMetazoa" id="CJA26229.1">
    <property type="protein sequence ID" value="CJA26229.1"/>
    <property type="gene ID" value="WBGene00181801"/>
</dbReference>
<accession>A0A8R1I6T9</accession>
<dbReference type="AlphaFoldDB" id="A0A8R1I6T9"/>
<keyword evidence="2" id="KW-1185">Reference proteome</keyword>
<evidence type="ECO:0000313" key="2">
    <source>
        <dbReference type="Proteomes" id="UP000005237"/>
    </source>
</evidence>